<feature type="transmembrane region" description="Helical" evidence="5">
    <location>
        <begin position="74"/>
        <end position="94"/>
    </location>
</feature>
<feature type="transmembrane region" description="Helical" evidence="5">
    <location>
        <begin position="106"/>
        <end position="123"/>
    </location>
</feature>
<dbReference type="EC" id="7.1.1.-" evidence="5"/>
<keyword evidence="5" id="KW-0813">Transport</keyword>
<keyword evidence="5" id="KW-0830">Ubiquinone</keyword>
<dbReference type="NCBIfam" id="NF004440">
    <property type="entry name" value="PRK05777.1-3"/>
    <property type="match status" value="1"/>
</dbReference>
<reference evidence="9" key="1">
    <citation type="submission" date="2019-04" db="EMBL/GenBank/DDBJ databases">
        <title>Complete genome sequence of Sphingomonas sp. W1-2-3.</title>
        <authorList>
            <person name="Im W.T."/>
        </authorList>
    </citation>
    <scope>NUCLEOTIDE SEQUENCE [LARGE SCALE GENOMIC DNA]</scope>
    <source>
        <strain evidence="9">W1-2-3</strain>
    </source>
</reference>
<dbReference type="GO" id="GO:0008137">
    <property type="term" value="F:NADH dehydrogenase (ubiquinone) activity"/>
    <property type="evidence" value="ECO:0007669"/>
    <property type="project" value="InterPro"/>
</dbReference>
<gene>
    <name evidence="5 8" type="primary">nuoN</name>
    <name evidence="8" type="ORF">E6W36_01540</name>
</gene>
<keyword evidence="5" id="KW-1003">Cell membrane</keyword>
<evidence type="ECO:0000256" key="4">
    <source>
        <dbReference type="ARBA" id="ARBA00023136"/>
    </source>
</evidence>
<evidence type="ECO:0000313" key="8">
    <source>
        <dbReference type="EMBL" id="QCI78787.1"/>
    </source>
</evidence>
<dbReference type="GO" id="GO:0050136">
    <property type="term" value="F:NADH dehydrogenase (quinone) (non-electrogenic) activity"/>
    <property type="evidence" value="ECO:0007669"/>
    <property type="project" value="UniProtKB-UniRule"/>
</dbReference>
<keyword evidence="8" id="KW-0560">Oxidoreductase</keyword>
<dbReference type="PANTHER" id="PTHR22773">
    <property type="entry name" value="NADH DEHYDROGENASE"/>
    <property type="match status" value="1"/>
</dbReference>
<organism evidence="8 9">
    <name type="scientific">Hankyongella ginsenosidimutans</name>
    <dbReference type="NCBI Taxonomy" id="1763828"/>
    <lineage>
        <taxon>Bacteria</taxon>
        <taxon>Pseudomonadati</taxon>
        <taxon>Pseudomonadota</taxon>
        <taxon>Alphaproteobacteria</taxon>
        <taxon>Sphingomonadales</taxon>
        <taxon>Sphingomonadaceae</taxon>
        <taxon>Hankyongella</taxon>
    </lineage>
</organism>
<evidence type="ECO:0000256" key="3">
    <source>
        <dbReference type="ARBA" id="ARBA00022989"/>
    </source>
</evidence>
<dbReference type="KEGG" id="hgn:E6W36_01540"/>
<dbReference type="Pfam" id="PF00361">
    <property type="entry name" value="Proton_antipo_M"/>
    <property type="match status" value="1"/>
</dbReference>
<comment type="subunit">
    <text evidence="5">NDH-1 is composed of 14 different subunits. Subunits NuoA, H, J, K, L, M, N constitute the membrane sector of the complex.</text>
</comment>
<keyword evidence="3 5" id="KW-1133">Transmembrane helix</keyword>
<feature type="transmembrane region" description="Helical" evidence="5">
    <location>
        <begin position="42"/>
        <end position="62"/>
    </location>
</feature>
<comment type="catalytic activity">
    <reaction evidence="5">
        <text>a quinone + NADH + 5 H(+)(in) = a quinol + NAD(+) + 4 H(+)(out)</text>
        <dbReference type="Rhea" id="RHEA:57888"/>
        <dbReference type="ChEBI" id="CHEBI:15378"/>
        <dbReference type="ChEBI" id="CHEBI:24646"/>
        <dbReference type="ChEBI" id="CHEBI:57540"/>
        <dbReference type="ChEBI" id="CHEBI:57945"/>
        <dbReference type="ChEBI" id="CHEBI:132124"/>
    </reaction>
</comment>
<evidence type="ECO:0000256" key="6">
    <source>
        <dbReference type="RuleBase" id="RU000320"/>
    </source>
</evidence>
<dbReference type="NCBIfam" id="TIGR01770">
    <property type="entry name" value="NDH_I_N"/>
    <property type="match status" value="1"/>
</dbReference>
<dbReference type="InterPro" id="IPR001750">
    <property type="entry name" value="ND/Mrp_TM"/>
</dbReference>
<proteinExistence type="inferred from homology"/>
<dbReference type="Proteomes" id="UP000298714">
    <property type="component" value="Chromosome"/>
</dbReference>
<keyword evidence="9" id="KW-1185">Reference proteome</keyword>
<evidence type="ECO:0000256" key="2">
    <source>
        <dbReference type="ARBA" id="ARBA00022692"/>
    </source>
</evidence>
<sequence length="482" mass="50084">MTSVTALSDSLMLAAPELWLAVSALVLLLVGVFQGDRSYSTISWACVAVMVTAAALVANGASGTGFNGLFIVDAYAQFLKVVILAGSAATLIIAEPQVRRLGIARFEFPIVVLIATLGMLMMVSAGDLLSLYLGLELQSLSLYVLAAFHRDNARSTEAGLKYFVLGALSSGLLLYGVSLVYGFAGSTDFLRLQGVLVAEQAPSVGILFGLVFVMSGLVFKIAAVPFHMWTPDVYEGAPTPVTAFSRQPQGRRHGPAGAGAVGCVPGLAEQWRQIIIVASVGSMALGAIAAINQQNIKRLLAYSSIGHVGYALLGVAAGTEAGIESVLVYMAIYMATTIGGFLCVMAMQRGGQAVEAIDDLAGLARRQPRIAFALAMIMFSMAGIPLLIGFVGKLFVFQAAIAAGLVIPAVLGVLASVIAAYYYLRIVKVMYFDEPAPAFDDMAHAPSSMVLALSAAFASPLGYLAIGPLAAAAALAAKSLLG</sequence>
<feature type="transmembrane region" description="Helical" evidence="5">
    <location>
        <begin position="326"/>
        <end position="350"/>
    </location>
</feature>
<feature type="transmembrane region" description="Helical" evidence="5">
    <location>
        <begin position="160"/>
        <end position="184"/>
    </location>
</feature>
<comment type="function">
    <text evidence="5">NDH-1 shuttles electrons from NADH, via FMN and iron-sulfur (Fe-S) centers, to quinones in the respiratory chain. The immediate electron acceptor for the enzyme in this species is believed to be ubiquinone. Couples the redox reaction to proton translocation (for every two electrons transferred, four hydrogen ions are translocated across the cytoplasmic membrane), and thus conserves the redox energy in a proton gradient.</text>
</comment>
<keyword evidence="5" id="KW-1278">Translocase</keyword>
<evidence type="ECO:0000313" key="9">
    <source>
        <dbReference type="Proteomes" id="UP000298714"/>
    </source>
</evidence>
<feature type="transmembrane region" description="Helical" evidence="5">
    <location>
        <begin position="299"/>
        <end position="319"/>
    </location>
</feature>
<feature type="transmembrane region" description="Helical" evidence="5">
    <location>
        <begin position="370"/>
        <end position="392"/>
    </location>
</feature>
<dbReference type="GO" id="GO:0005886">
    <property type="term" value="C:plasma membrane"/>
    <property type="evidence" value="ECO:0007669"/>
    <property type="project" value="UniProtKB-SubCell"/>
</dbReference>
<feature type="domain" description="NADH:quinone oxidoreductase/Mrp antiporter transmembrane" evidence="7">
    <location>
        <begin position="125"/>
        <end position="418"/>
    </location>
</feature>
<feature type="transmembrane region" description="Helical" evidence="5">
    <location>
        <begin position="399"/>
        <end position="424"/>
    </location>
</feature>
<evidence type="ECO:0000256" key="1">
    <source>
        <dbReference type="ARBA" id="ARBA00004127"/>
    </source>
</evidence>
<dbReference type="GO" id="GO:0012505">
    <property type="term" value="C:endomembrane system"/>
    <property type="evidence" value="ECO:0007669"/>
    <property type="project" value="UniProtKB-SubCell"/>
</dbReference>
<dbReference type="EMBL" id="CP039704">
    <property type="protein sequence ID" value="QCI78787.1"/>
    <property type="molecule type" value="Genomic_DNA"/>
</dbReference>
<keyword evidence="2 5" id="KW-0812">Transmembrane</keyword>
<comment type="subcellular location">
    <subcellularLocation>
        <location evidence="5">Cell membrane</location>
        <topology evidence="5">Multi-pass membrane protein</topology>
    </subcellularLocation>
    <subcellularLocation>
        <location evidence="1">Endomembrane system</location>
        <topology evidence="1">Multi-pass membrane protein</topology>
    </subcellularLocation>
    <subcellularLocation>
        <location evidence="6">Membrane</location>
        <topology evidence="6">Multi-pass membrane protein</topology>
    </subcellularLocation>
</comment>
<dbReference type="GO" id="GO:0042773">
    <property type="term" value="P:ATP synthesis coupled electron transport"/>
    <property type="evidence" value="ECO:0007669"/>
    <property type="project" value="InterPro"/>
</dbReference>
<dbReference type="InterPro" id="IPR010096">
    <property type="entry name" value="NADH-Q_OxRdtase_suN/2"/>
</dbReference>
<feature type="transmembrane region" description="Helical" evidence="5">
    <location>
        <begin position="18"/>
        <end position="35"/>
    </location>
</feature>
<keyword evidence="4 5" id="KW-0472">Membrane</keyword>
<dbReference type="HAMAP" id="MF_00445">
    <property type="entry name" value="NDH1_NuoN_1"/>
    <property type="match status" value="1"/>
</dbReference>
<protein>
    <recommendedName>
        <fullName evidence="5">NADH-quinone oxidoreductase subunit N</fullName>
        <ecNumber evidence="5">7.1.1.-</ecNumber>
    </recommendedName>
    <alternativeName>
        <fullName evidence="5">NADH dehydrogenase I subunit N</fullName>
    </alternativeName>
    <alternativeName>
        <fullName evidence="5">NDH-1 subunit N</fullName>
    </alternativeName>
</protein>
<feature type="transmembrane region" description="Helical" evidence="5">
    <location>
        <begin position="274"/>
        <end position="293"/>
    </location>
</feature>
<evidence type="ECO:0000256" key="5">
    <source>
        <dbReference type="HAMAP-Rule" id="MF_00445"/>
    </source>
</evidence>
<comment type="similarity">
    <text evidence="5">Belongs to the complex I subunit 2 family.</text>
</comment>
<feature type="transmembrane region" description="Helical" evidence="5">
    <location>
        <begin position="449"/>
        <end position="477"/>
    </location>
</feature>
<feature type="transmembrane region" description="Helical" evidence="5">
    <location>
        <begin position="204"/>
        <end position="223"/>
    </location>
</feature>
<dbReference type="GO" id="GO:0048038">
    <property type="term" value="F:quinone binding"/>
    <property type="evidence" value="ECO:0007669"/>
    <property type="project" value="UniProtKB-KW"/>
</dbReference>
<accession>A0A4D7C877</accession>
<keyword evidence="5" id="KW-0520">NAD</keyword>
<name>A0A4D7C877_9SPHN</name>
<evidence type="ECO:0000259" key="7">
    <source>
        <dbReference type="Pfam" id="PF00361"/>
    </source>
</evidence>
<keyword evidence="5" id="KW-0874">Quinone</keyword>
<dbReference type="AlphaFoldDB" id="A0A4D7C877"/>